<dbReference type="PANTHER" id="PTHR22683">
    <property type="entry name" value="SPORULATION PROTEIN RELATED"/>
    <property type="match status" value="1"/>
</dbReference>
<reference evidence="6 7" key="1">
    <citation type="submission" date="2014-12" db="EMBL/GenBank/DDBJ databases">
        <title>Draft genome sequences of 10 type strains of Lactococcus.</title>
        <authorList>
            <person name="Sun Z."/>
            <person name="Zhong Z."/>
            <person name="Liu W."/>
            <person name="Zhang W."/>
            <person name="Zhang H."/>
        </authorList>
    </citation>
    <scope>NUCLEOTIDE SEQUENCE [LARGE SCALE GENOMIC DNA]</scope>
    <source>
        <strain evidence="6 7">DSM 6634</strain>
    </source>
</reference>
<dbReference type="AlphaFoldDB" id="A0A2A5RZD9"/>
<name>A0A2A5RZD9_9LACT</name>
<keyword evidence="7" id="KW-1185">Reference proteome</keyword>
<feature type="domain" description="FtsK" evidence="5">
    <location>
        <begin position="206"/>
        <end position="393"/>
    </location>
</feature>
<keyword evidence="4" id="KW-1133">Transmembrane helix</keyword>
<accession>A0A2A5RZD9</accession>
<keyword evidence="2 3" id="KW-0067">ATP-binding</keyword>
<feature type="transmembrane region" description="Helical" evidence="4">
    <location>
        <begin position="61"/>
        <end position="80"/>
    </location>
</feature>
<proteinExistence type="predicted"/>
<feature type="binding site" evidence="3">
    <location>
        <begin position="223"/>
        <end position="230"/>
    </location>
    <ligand>
        <name>ATP</name>
        <dbReference type="ChEBI" id="CHEBI:30616"/>
    </ligand>
</feature>
<keyword evidence="4" id="KW-0472">Membrane</keyword>
<evidence type="ECO:0000313" key="7">
    <source>
        <dbReference type="Proteomes" id="UP000218282"/>
    </source>
</evidence>
<keyword evidence="4" id="KW-0812">Transmembrane</keyword>
<evidence type="ECO:0000256" key="2">
    <source>
        <dbReference type="ARBA" id="ARBA00022840"/>
    </source>
</evidence>
<sequence>MADMKKFLRFFWKYRGFRVRDWYKHQRLIVTVVLFTPILLGIGGYVYFHDGEVLAYFQENVLIRVPLVLGVLIILFLVALKIEIELEKHVVFFTRLRSLYFLRRKMFYSKFYNAIKRENKAEKIKFERAYLRQNKHTVEVSFELRGTKSEQKFLQVGPQLETTFSGDLMDRQILDGYIIYTIAFQKYLGRISVDKVEMTAQGLRLMETVYWDFRKEPHLLISGGTGGGKSVLLFILILALAKIGNLYICDPKRADLANLERYEVFNGQVYFEVSDIVKCVIHAWKIMNQRYDYMRQSPQNKMGLDYSDYGMKPTFVIIDEVGAMTSELEGMRGSRLAAEYLNALQQIAQKGRQAGVFLILSLQKAGVDAVPSNIRDQLMKRITVGVLSSTGYSIAFGEEASQKEFKTIKEINGQAVRGRGYTGNFGEVIEEFYSPYVPFDRGFDFFEEYAKLPKLEIADYDQIIQAEIKNRSKIPEVSDDQTFSREQLAKALGTSPTVVQRATQLLADNGIYFDKDVKGRYIYDDQDKDFFASVLAYKRSEGVTLSKAIEQFIQPGEDD</sequence>
<evidence type="ECO:0000313" key="6">
    <source>
        <dbReference type="EMBL" id="PCS06616.1"/>
    </source>
</evidence>
<dbReference type="SUPFAM" id="SSF52540">
    <property type="entry name" value="P-loop containing nucleoside triphosphate hydrolases"/>
    <property type="match status" value="1"/>
</dbReference>
<dbReference type="GO" id="GO:0003677">
    <property type="term" value="F:DNA binding"/>
    <property type="evidence" value="ECO:0007669"/>
    <property type="project" value="InterPro"/>
</dbReference>
<dbReference type="InterPro" id="IPR002543">
    <property type="entry name" value="FtsK_dom"/>
</dbReference>
<evidence type="ECO:0000259" key="5">
    <source>
        <dbReference type="PROSITE" id="PS50901"/>
    </source>
</evidence>
<gene>
    <name evidence="6" type="ORF">RU86_GL000275</name>
</gene>
<dbReference type="Proteomes" id="UP000218282">
    <property type="component" value="Unassembled WGS sequence"/>
</dbReference>
<keyword evidence="1 3" id="KW-0547">Nucleotide-binding</keyword>
<dbReference type="EMBL" id="JXJW01000010">
    <property type="protein sequence ID" value="PCS06616.1"/>
    <property type="molecule type" value="Genomic_DNA"/>
</dbReference>
<comment type="caution">
    <text evidence="6">The sequence shown here is derived from an EMBL/GenBank/DDBJ whole genome shotgun (WGS) entry which is preliminary data.</text>
</comment>
<feature type="transmembrane region" description="Helical" evidence="4">
    <location>
        <begin position="28"/>
        <end position="49"/>
    </location>
</feature>
<dbReference type="Gene3D" id="3.40.50.300">
    <property type="entry name" value="P-loop containing nucleotide triphosphate hydrolases"/>
    <property type="match status" value="1"/>
</dbReference>
<organism evidence="6 7">
    <name type="scientific">Pseudolactococcus piscium</name>
    <dbReference type="NCBI Taxonomy" id="1364"/>
    <lineage>
        <taxon>Bacteria</taxon>
        <taxon>Bacillati</taxon>
        <taxon>Bacillota</taxon>
        <taxon>Bacilli</taxon>
        <taxon>Lactobacillales</taxon>
        <taxon>Streptococcaceae</taxon>
        <taxon>Pseudolactococcus</taxon>
    </lineage>
</organism>
<evidence type="ECO:0000256" key="1">
    <source>
        <dbReference type="ARBA" id="ARBA00022741"/>
    </source>
</evidence>
<dbReference type="PANTHER" id="PTHR22683:SF47">
    <property type="entry name" value="FTSK DOMAIN-CONTAINING PROTEIN YDCQ"/>
    <property type="match status" value="1"/>
</dbReference>
<dbReference type="InterPro" id="IPR027417">
    <property type="entry name" value="P-loop_NTPase"/>
</dbReference>
<evidence type="ECO:0000256" key="3">
    <source>
        <dbReference type="PROSITE-ProRule" id="PRU00289"/>
    </source>
</evidence>
<dbReference type="Pfam" id="PF01580">
    <property type="entry name" value="FtsK_SpoIIIE"/>
    <property type="match status" value="1"/>
</dbReference>
<protein>
    <recommendedName>
        <fullName evidence="5">FtsK domain-containing protein</fullName>
    </recommendedName>
</protein>
<evidence type="ECO:0000256" key="4">
    <source>
        <dbReference type="SAM" id="Phobius"/>
    </source>
</evidence>
<dbReference type="GO" id="GO:0005524">
    <property type="term" value="F:ATP binding"/>
    <property type="evidence" value="ECO:0007669"/>
    <property type="project" value="UniProtKB-UniRule"/>
</dbReference>
<dbReference type="InterPro" id="IPR050206">
    <property type="entry name" value="FtsK/SpoIIIE/SftA"/>
</dbReference>
<dbReference type="PROSITE" id="PS50901">
    <property type="entry name" value="FTSK"/>
    <property type="match status" value="1"/>
</dbReference>